<dbReference type="Proteomes" id="UP000678393">
    <property type="component" value="Unassembled WGS sequence"/>
</dbReference>
<feature type="chain" id="PRO_5035745504" evidence="1">
    <location>
        <begin position="22"/>
        <end position="100"/>
    </location>
</feature>
<gene>
    <name evidence="2" type="ORF">CUNI_LOCUS225</name>
</gene>
<keyword evidence="3" id="KW-1185">Reference proteome</keyword>
<name>A0A8S3YCH3_9EUPU</name>
<evidence type="ECO:0000313" key="3">
    <source>
        <dbReference type="Proteomes" id="UP000678393"/>
    </source>
</evidence>
<protein>
    <submittedName>
        <fullName evidence="2">Uncharacterized protein</fullName>
    </submittedName>
</protein>
<sequence>MMVYMMIGLTALLFWLWEWLFEDVPRSRCLASQCAGLCQRFSEERKKKKTTIGIFEQRMALHQRSTENIGSFHKTLVEVKQGYQENDKLILFGHPCTDQK</sequence>
<keyword evidence="1" id="KW-0732">Signal</keyword>
<evidence type="ECO:0000313" key="2">
    <source>
        <dbReference type="EMBL" id="CAG5114667.1"/>
    </source>
</evidence>
<dbReference type="EMBL" id="CAJHNH020000022">
    <property type="protein sequence ID" value="CAG5114667.1"/>
    <property type="molecule type" value="Genomic_DNA"/>
</dbReference>
<proteinExistence type="predicted"/>
<evidence type="ECO:0000256" key="1">
    <source>
        <dbReference type="SAM" id="SignalP"/>
    </source>
</evidence>
<reference evidence="2" key="1">
    <citation type="submission" date="2021-04" db="EMBL/GenBank/DDBJ databases">
        <authorList>
            <consortium name="Molecular Ecology Group"/>
        </authorList>
    </citation>
    <scope>NUCLEOTIDE SEQUENCE</scope>
</reference>
<accession>A0A8S3YCH3</accession>
<organism evidence="2 3">
    <name type="scientific">Candidula unifasciata</name>
    <dbReference type="NCBI Taxonomy" id="100452"/>
    <lineage>
        <taxon>Eukaryota</taxon>
        <taxon>Metazoa</taxon>
        <taxon>Spiralia</taxon>
        <taxon>Lophotrochozoa</taxon>
        <taxon>Mollusca</taxon>
        <taxon>Gastropoda</taxon>
        <taxon>Heterobranchia</taxon>
        <taxon>Euthyneura</taxon>
        <taxon>Panpulmonata</taxon>
        <taxon>Eupulmonata</taxon>
        <taxon>Stylommatophora</taxon>
        <taxon>Helicina</taxon>
        <taxon>Helicoidea</taxon>
        <taxon>Geomitridae</taxon>
        <taxon>Candidula</taxon>
    </lineage>
</organism>
<feature type="signal peptide" evidence="1">
    <location>
        <begin position="1"/>
        <end position="21"/>
    </location>
</feature>
<comment type="caution">
    <text evidence="2">The sequence shown here is derived from an EMBL/GenBank/DDBJ whole genome shotgun (WGS) entry which is preliminary data.</text>
</comment>
<dbReference type="AlphaFoldDB" id="A0A8S3YCH3"/>